<name>A0A226BV31_9FIRM</name>
<evidence type="ECO:0000256" key="3">
    <source>
        <dbReference type="ARBA" id="ARBA00022840"/>
    </source>
</evidence>
<dbReference type="PROSITE" id="PS50893">
    <property type="entry name" value="ABC_TRANSPORTER_2"/>
    <property type="match status" value="1"/>
</dbReference>
<evidence type="ECO:0000313" key="6">
    <source>
        <dbReference type="Proteomes" id="UP000214588"/>
    </source>
</evidence>
<dbReference type="AlphaFoldDB" id="A0A226BV31"/>
<gene>
    <name evidence="5" type="ORF">CDO51_11490</name>
</gene>
<organism evidence="5 6">
    <name type="scientific">Natranaerobius trueperi</name>
    <dbReference type="NCBI Taxonomy" id="759412"/>
    <lineage>
        <taxon>Bacteria</taxon>
        <taxon>Bacillati</taxon>
        <taxon>Bacillota</taxon>
        <taxon>Clostridia</taxon>
        <taxon>Natranaerobiales</taxon>
        <taxon>Natranaerobiaceae</taxon>
        <taxon>Natranaerobius</taxon>
    </lineage>
</organism>
<accession>A0A226BV31</accession>
<keyword evidence="3 5" id="KW-0067">ATP-binding</keyword>
<dbReference type="InterPro" id="IPR017871">
    <property type="entry name" value="ABC_transporter-like_CS"/>
</dbReference>
<dbReference type="CDD" id="cd03293">
    <property type="entry name" value="ABC_NrtD_SsuB_transporters"/>
    <property type="match status" value="1"/>
</dbReference>
<keyword evidence="6" id="KW-1185">Reference proteome</keyword>
<protein>
    <submittedName>
        <fullName evidence="5">Nitrate/sulfonate/bicarbonate ABC transporter ATP-binding protein</fullName>
    </submittedName>
</protein>
<sequence>MSEKLMIQNAAKYFENVNNRFEVFNDINLQVEPGEFLALLGPSGCGKSTLLNLIAGLENLSQGSIYLGSNQITAPGPDRGVVFQEPALMPWLTVLDNIVFAIKKQYETEGKDCTKNQLKQVALSYLQMVHLSKFKDHYPHKLSGGMKQRVAIARALAMDPKLLLMDEPFGALDEQTRMVLQKELIKVWEKTQKTVIFVTHNIREAIYLADRVVLMGINPGRVIDIFPVDIERPRTSSNERFTKLEEEITDDLSSEIYKVMKEEMGDEYQKNPN</sequence>
<dbReference type="SMART" id="SM00382">
    <property type="entry name" value="AAA"/>
    <property type="match status" value="1"/>
</dbReference>
<evidence type="ECO:0000256" key="1">
    <source>
        <dbReference type="ARBA" id="ARBA00022448"/>
    </source>
</evidence>
<evidence type="ECO:0000259" key="4">
    <source>
        <dbReference type="PROSITE" id="PS50893"/>
    </source>
</evidence>
<keyword evidence="1" id="KW-0813">Transport</keyword>
<dbReference type="RefSeq" id="WP_089024379.1">
    <property type="nucleotide sequence ID" value="NZ_NIQC01000034.1"/>
</dbReference>
<evidence type="ECO:0000313" key="5">
    <source>
        <dbReference type="EMBL" id="OWZ82898.1"/>
    </source>
</evidence>
<dbReference type="Proteomes" id="UP000214588">
    <property type="component" value="Unassembled WGS sequence"/>
</dbReference>
<evidence type="ECO:0000256" key="2">
    <source>
        <dbReference type="ARBA" id="ARBA00022741"/>
    </source>
</evidence>
<proteinExistence type="predicted"/>
<dbReference type="GO" id="GO:0005524">
    <property type="term" value="F:ATP binding"/>
    <property type="evidence" value="ECO:0007669"/>
    <property type="project" value="UniProtKB-KW"/>
</dbReference>
<dbReference type="OrthoDB" id="9801958at2"/>
<dbReference type="InterPro" id="IPR027417">
    <property type="entry name" value="P-loop_NTPase"/>
</dbReference>
<dbReference type="GO" id="GO:0016887">
    <property type="term" value="F:ATP hydrolysis activity"/>
    <property type="evidence" value="ECO:0007669"/>
    <property type="project" value="InterPro"/>
</dbReference>
<dbReference type="PROSITE" id="PS00211">
    <property type="entry name" value="ABC_TRANSPORTER_1"/>
    <property type="match status" value="1"/>
</dbReference>
<feature type="domain" description="ABC transporter" evidence="4">
    <location>
        <begin position="5"/>
        <end position="242"/>
    </location>
</feature>
<dbReference type="PANTHER" id="PTHR42788:SF13">
    <property type="entry name" value="ALIPHATIC SULFONATES IMPORT ATP-BINDING PROTEIN SSUB"/>
    <property type="match status" value="1"/>
</dbReference>
<keyword evidence="2" id="KW-0547">Nucleotide-binding</keyword>
<dbReference type="InterPro" id="IPR050166">
    <property type="entry name" value="ABC_transporter_ATP-bind"/>
</dbReference>
<dbReference type="InterPro" id="IPR003593">
    <property type="entry name" value="AAA+_ATPase"/>
</dbReference>
<comment type="caution">
    <text evidence="5">The sequence shown here is derived from an EMBL/GenBank/DDBJ whole genome shotgun (WGS) entry which is preliminary data.</text>
</comment>
<dbReference type="SUPFAM" id="SSF52540">
    <property type="entry name" value="P-loop containing nucleoside triphosphate hydrolases"/>
    <property type="match status" value="1"/>
</dbReference>
<dbReference type="Gene3D" id="3.40.50.300">
    <property type="entry name" value="P-loop containing nucleotide triphosphate hydrolases"/>
    <property type="match status" value="1"/>
</dbReference>
<dbReference type="EMBL" id="NIQC01000034">
    <property type="protein sequence ID" value="OWZ82898.1"/>
    <property type="molecule type" value="Genomic_DNA"/>
</dbReference>
<dbReference type="InterPro" id="IPR003439">
    <property type="entry name" value="ABC_transporter-like_ATP-bd"/>
</dbReference>
<reference evidence="5 6" key="1">
    <citation type="submission" date="2017-06" db="EMBL/GenBank/DDBJ databases">
        <title>Draft Genome Sequence of Natranaerobius trueperi halophilic, alkalithermophilic bacteria from soda lakes.</title>
        <authorList>
            <person name="Zhao B."/>
        </authorList>
    </citation>
    <scope>NUCLEOTIDE SEQUENCE [LARGE SCALE GENOMIC DNA]</scope>
    <source>
        <strain evidence="5 6">DSM 18760</strain>
    </source>
</reference>
<dbReference type="Pfam" id="PF00005">
    <property type="entry name" value="ABC_tran"/>
    <property type="match status" value="1"/>
</dbReference>
<dbReference type="PANTHER" id="PTHR42788">
    <property type="entry name" value="TAURINE IMPORT ATP-BINDING PROTEIN-RELATED"/>
    <property type="match status" value="1"/>
</dbReference>